<organism evidence="2 3">
    <name type="scientific">Naumovozyma dairenensis (strain ATCC 10597 / BCRC 20456 / CBS 421 / NBRC 0211 / NRRL Y-12639)</name>
    <name type="common">Saccharomyces dairenensis</name>
    <dbReference type="NCBI Taxonomy" id="1071378"/>
    <lineage>
        <taxon>Eukaryota</taxon>
        <taxon>Fungi</taxon>
        <taxon>Dikarya</taxon>
        <taxon>Ascomycota</taxon>
        <taxon>Saccharomycotina</taxon>
        <taxon>Saccharomycetes</taxon>
        <taxon>Saccharomycetales</taxon>
        <taxon>Saccharomycetaceae</taxon>
        <taxon>Naumovozyma</taxon>
    </lineage>
</organism>
<keyword evidence="3" id="KW-1185">Reference proteome</keyword>
<sequence length="217" mass="24714">MTTSVNFNSNIKQTPSLASNNTNAANVNSSEFAPIIKSTLEKPHGHQPQYYKHENKPLISSSKSNILLHTFPKDKFHTFKKFSNNNNFDETNKENHYTHLPIGTNTSINSLHKSIFKKHTFNTYNSKISNAQLKKLNSIKMNNKFFSPTDKLLSPCSQKLNDHKSKLFVNKSNPTKLNFALNKRNMKKTNTINNSDNATTNNNDDILMTGSDEDEDY</sequence>
<dbReference type="KEGG" id="ndi:NDAI_0D02520"/>
<accession>G0W9V5</accession>
<evidence type="ECO:0000256" key="1">
    <source>
        <dbReference type="SAM" id="MobiDB-lite"/>
    </source>
</evidence>
<dbReference type="STRING" id="1071378.G0W9V5"/>
<dbReference type="HOGENOM" id="CLU_1272608_0_0_1"/>
<evidence type="ECO:0000313" key="3">
    <source>
        <dbReference type="Proteomes" id="UP000000689"/>
    </source>
</evidence>
<protein>
    <submittedName>
        <fullName evidence="2">Uncharacterized protein</fullName>
    </submittedName>
</protein>
<feature type="compositionally biased region" description="Polar residues" evidence="1">
    <location>
        <begin position="1"/>
        <end position="17"/>
    </location>
</feature>
<evidence type="ECO:0000313" key="2">
    <source>
        <dbReference type="EMBL" id="CCD24566.1"/>
    </source>
</evidence>
<dbReference type="Pfam" id="PF05032">
    <property type="entry name" value="Spo12"/>
    <property type="match status" value="1"/>
</dbReference>
<dbReference type="InterPro" id="IPR007727">
    <property type="entry name" value="Spo12"/>
</dbReference>
<proteinExistence type="predicted"/>
<dbReference type="EMBL" id="HE580270">
    <property type="protein sequence ID" value="CCD24566.1"/>
    <property type="molecule type" value="Genomic_DNA"/>
</dbReference>
<feature type="region of interest" description="Disordered" evidence="1">
    <location>
        <begin position="1"/>
        <end position="23"/>
    </location>
</feature>
<feature type="region of interest" description="Disordered" evidence="1">
    <location>
        <begin position="187"/>
        <end position="217"/>
    </location>
</feature>
<dbReference type="AlphaFoldDB" id="G0W9V5"/>
<dbReference type="RefSeq" id="XP_003669809.1">
    <property type="nucleotide sequence ID" value="XM_003669761.1"/>
</dbReference>
<dbReference type="Proteomes" id="UP000000689">
    <property type="component" value="Chromosome 4"/>
</dbReference>
<name>G0W9V5_NAUDC</name>
<dbReference type="OrthoDB" id="5578329at2759"/>
<feature type="compositionally biased region" description="Low complexity" evidence="1">
    <location>
        <begin position="189"/>
        <end position="205"/>
    </location>
</feature>
<gene>
    <name evidence="2" type="primary">NDAI0D02520</name>
    <name evidence="2" type="ordered locus">NDAI_0D02520</name>
</gene>
<dbReference type="GeneID" id="11495071"/>
<dbReference type="eggNOG" id="ENOG502SCGC">
    <property type="taxonomic scope" value="Eukaryota"/>
</dbReference>
<reference evidence="2 3" key="1">
    <citation type="journal article" date="2011" name="Proc. Natl. Acad. Sci. U.S.A.">
        <title>Evolutionary erosion of yeast sex chromosomes by mating-type switching accidents.</title>
        <authorList>
            <person name="Gordon J.L."/>
            <person name="Armisen D."/>
            <person name="Proux-Wera E."/>
            <person name="Oheigeartaigh S.S."/>
            <person name="Byrne K.P."/>
            <person name="Wolfe K.H."/>
        </authorList>
    </citation>
    <scope>NUCLEOTIDE SEQUENCE [LARGE SCALE GENOMIC DNA]</scope>
    <source>
        <strain evidence="3">ATCC 10597 / BCRC 20456 / CBS 421 / NBRC 0211 / NRRL Y-12639</strain>
    </source>
</reference>